<reference evidence="2" key="1">
    <citation type="submission" date="2024-10" db="EMBL/GenBank/DDBJ databases">
        <authorList>
            <person name="Lesea H.P."/>
            <person name="Kuehl J.V."/>
            <person name="Chandonia J.-M."/>
        </authorList>
    </citation>
    <scope>NUCLEOTIDE SEQUENCE</scope>
    <source>
        <strain evidence="2">FW102-FHT14D07</strain>
    </source>
</reference>
<evidence type="ECO:0000256" key="1">
    <source>
        <dbReference type="SAM" id="SignalP"/>
    </source>
</evidence>
<name>A0AB74URN3_9GAMM</name>
<proteinExistence type="predicted"/>
<evidence type="ECO:0008006" key="3">
    <source>
        <dbReference type="Google" id="ProtNLM"/>
    </source>
</evidence>
<dbReference type="EMBL" id="CP170721">
    <property type="protein sequence ID" value="XIA19150.1"/>
    <property type="molecule type" value="Genomic_DNA"/>
</dbReference>
<accession>A0AB74URN3</accession>
<sequence length="125" mass="13711">MRWALLALMFVLCSQATAQQADHQHAAQLYQSVATGQRSMESLTPQERQQVLLIARAIRSSCSSNSHKCQAVCDAANELESSSRDLAQCASQHDYSDSCDTQFSEVRDAHDELETAVSDADGDCE</sequence>
<protein>
    <recommendedName>
        <fullName evidence="3">Secreted protein</fullName>
    </recommendedName>
</protein>
<organism evidence="2">
    <name type="scientific">Rhodanobacter sp. FW102-FHT14D07</name>
    <dbReference type="NCBI Taxonomy" id="3351462"/>
    <lineage>
        <taxon>Bacteria</taxon>
        <taxon>Pseudomonadati</taxon>
        <taxon>Pseudomonadota</taxon>
        <taxon>Gammaproteobacteria</taxon>
        <taxon>Lysobacterales</taxon>
        <taxon>Rhodanobacteraceae</taxon>
        <taxon>Rhodanobacter</taxon>
    </lineage>
</organism>
<feature type="signal peptide" evidence="1">
    <location>
        <begin position="1"/>
        <end position="18"/>
    </location>
</feature>
<gene>
    <name evidence="2" type="ORF">ACFYG5_03125</name>
</gene>
<feature type="chain" id="PRO_5044494930" description="Secreted protein" evidence="1">
    <location>
        <begin position="19"/>
        <end position="125"/>
    </location>
</feature>
<dbReference type="AlphaFoldDB" id="A0AB74URN3"/>
<keyword evidence="1" id="KW-0732">Signal</keyword>
<evidence type="ECO:0000313" key="2">
    <source>
        <dbReference type="EMBL" id="XIA19150.1"/>
    </source>
</evidence>
<dbReference type="RefSeq" id="WP_395119667.1">
    <property type="nucleotide sequence ID" value="NZ_CP170721.1"/>
</dbReference>